<name>A0ABX2DTU2_9BACL</name>
<sequence>MAILPESALNNLFEKLVNDFVKDNMQSLLRAEIQGFMDSEES</sequence>
<protein>
    <submittedName>
        <fullName evidence="1">IS256 family transposase</fullName>
    </submittedName>
</protein>
<proteinExistence type="predicted"/>
<reference evidence="1 2" key="1">
    <citation type="submission" date="2020-05" db="EMBL/GenBank/DDBJ databases">
        <title>Paenibacillus glebae, sp. nov., Paenibacillus humi sp. nov., Paenibacillus pedi sp. nov., Paenibacillus terrestris sp. nov. and Paenibacillus terricola sp. nov., isolated from a forest top soil sample.</title>
        <authorList>
            <person name="Qi S."/>
            <person name="Carlier A."/>
            <person name="Cnockaert M."/>
            <person name="Vandamme P."/>
        </authorList>
    </citation>
    <scope>NUCLEOTIDE SEQUENCE [LARGE SCALE GENOMIC DNA]</scope>
    <source>
        <strain evidence="1 2">LMG 29502</strain>
    </source>
</reference>
<gene>
    <name evidence="1" type="ORF">HQN87_22585</name>
</gene>
<organism evidence="1 2">
    <name type="scientific">Paenibacillus tritici</name>
    <dbReference type="NCBI Taxonomy" id="1873425"/>
    <lineage>
        <taxon>Bacteria</taxon>
        <taxon>Bacillati</taxon>
        <taxon>Bacillota</taxon>
        <taxon>Bacilli</taxon>
        <taxon>Bacillales</taxon>
        <taxon>Paenibacillaceae</taxon>
        <taxon>Paenibacillus</taxon>
    </lineage>
</organism>
<evidence type="ECO:0000313" key="1">
    <source>
        <dbReference type="EMBL" id="NQX48116.1"/>
    </source>
</evidence>
<accession>A0ABX2DTU2</accession>
<comment type="caution">
    <text evidence="1">The sequence shown here is derived from an EMBL/GenBank/DDBJ whole genome shotgun (WGS) entry which is preliminary data.</text>
</comment>
<keyword evidence="2" id="KW-1185">Reference proteome</keyword>
<dbReference type="EMBL" id="JABMKX010000013">
    <property type="protein sequence ID" value="NQX48116.1"/>
    <property type="molecule type" value="Genomic_DNA"/>
</dbReference>
<dbReference type="Proteomes" id="UP000711047">
    <property type="component" value="Unassembled WGS sequence"/>
</dbReference>
<feature type="non-terminal residue" evidence="1">
    <location>
        <position position="42"/>
    </location>
</feature>
<evidence type="ECO:0000313" key="2">
    <source>
        <dbReference type="Proteomes" id="UP000711047"/>
    </source>
</evidence>